<dbReference type="Pfam" id="PF15370">
    <property type="entry name" value="NOPCHAP1"/>
    <property type="match status" value="1"/>
</dbReference>
<feature type="region of interest" description="Disordered" evidence="1">
    <location>
        <begin position="86"/>
        <end position="210"/>
    </location>
</feature>
<dbReference type="InterPro" id="IPR027921">
    <property type="entry name" value="NOPCHAP1"/>
</dbReference>
<feature type="region of interest" description="Disordered" evidence="1">
    <location>
        <begin position="1"/>
        <end position="65"/>
    </location>
</feature>
<dbReference type="PANTHER" id="PTHR28674:SF1">
    <property type="entry name" value="NOP PROTEIN CHAPERONE 1"/>
    <property type="match status" value="1"/>
</dbReference>
<accession>M2R2K1</accession>
<gene>
    <name evidence="2" type="ORF">CERSUDRAFT_126841</name>
</gene>
<proteinExistence type="predicted"/>
<evidence type="ECO:0000256" key="1">
    <source>
        <dbReference type="SAM" id="MobiDB-lite"/>
    </source>
</evidence>
<dbReference type="GO" id="GO:0000492">
    <property type="term" value="P:box C/D snoRNP assembly"/>
    <property type="evidence" value="ECO:0007669"/>
    <property type="project" value="InterPro"/>
</dbReference>
<dbReference type="STRING" id="914234.M2R2K1"/>
<name>M2R2K1_CERS8</name>
<dbReference type="PANTHER" id="PTHR28674">
    <property type="entry name" value="SIMILAR TO DNA SEGMENT, CHR 10, WAYNE STATE UNIVERSITY 102,-EXPRESSED"/>
    <property type="match status" value="1"/>
</dbReference>
<keyword evidence="3" id="KW-1185">Reference proteome</keyword>
<protein>
    <submittedName>
        <fullName evidence="2">Uncharacterized protein</fullName>
    </submittedName>
</protein>
<feature type="compositionally biased region" description="Low complexity" evidence="1">
    <location>
        <begin position="138"/>
        <end position="157"/>
    </location>
</feature>
<dbReference type="HOGENOM" id="CLU_108136_0_0_1"/>
<feature type="compositionally biased region" description="Acidic residues" evidence="1">
    <location>
        <begin position="94"/>
        <end position="109"/>
    </location>
</feature>
<dbReference type="GO" id="GO:0062064">
    <property type="term" value="F:box C/D methylation guide snoRNP complex binding"/>
    <property type="evidence" value="ECO:0007669"/>
    <property type="project" value="TreeGrafter"/>
</dbReference>
<evidence type="ECO:0000313" key="3">
    <source>
        <dbReference type="Proteomes" id="UP000016930"/>
    </source>
</evidence>
<organism evidence="2 3">
    <name type="scientific">Ceriporiopsis subvermispora (strain B)</name>
    <name type="common">White-rot fungus</name>
    <name type="synonym">Gelatoporia subvermispora</name>
    <dbReference type="NCBI Taxonomy" id="914234"/>
    <lineage>
        <taxon>Eukaryota</taxon>
        <taxon>Fungi</taxon>
        <taxon>Dikarya</taxon>
        <taxon>Basidiomycota</taxon>
        <taxon>Agaricomycotina</taxon>
        <taxon>Agaricomycetes</taxon>
        <taxon>Polyporales</taxon>
        <taxon>Gelatoporiaceae</taxon>
        <taxon>Gelatoporia</taxon>
    </lineage>
</organism>
<sequence length="210" mass="22761">MNNSSSVPDKGKQRAAATLDVEDEEERHARMQELFKKLGTSGSPRQGLEGPPKFDFGDRTTFPAPPSELLERVQAFLPQLAASNAELSRRVQEDPESVDIENVEEDEQYIEMNLGLGVLESRKDGAASSSDSEDEDMSSATDSSSSSSSDSDSSSDLSESESESDLKEVPMDEDASSPARPVRPLPHRKTKPEIVVLREENALDSSGTTG</sequence>
<dbReference type="AlphaFoldDB" id="M2R2K1"/>
<feature type="compositionally biased region" description="Basic and acidic residues" evidence="1">
    <location>
        <begin position="26"/>
        <end position="36"/>
    </location>
</feature>
<dbReference type="EMBL" id="KB445811">
    <property type="protein sequence ID" value="EMD32447.1"/>
    <property type="molecule type" value="Genomic_DNA"/>
</dbReference>
<dbReference type="OrthoDB" id="1112980at2759"/>
<reference evidence="2 3" key="1">
    <citation type="journal article" date="2012" name="Proc. Natl. Acad. Sci. U.S.A.">
        <title>Comparative genomics of Ceriporiopsis subvermispora and Phanerochaete chrysosporium provide insight into selective ligninolysis.</title>
        <authorList>
            <person name="Fernandez-Fueyo E."/>
            <person name="Ruiz-Duenas F.J."/>
            <person name="Ferreira P."/>
            <person name="Floudas D."/>
            <person name="Hibbett D.S."/>
            <person name="Canessa P."/>
            <person name="Larrondo L.F."/>
            <person name="James T.Y."/>
            <person name="Seelenfreund D."/>
            <person name="Lobos S."/>
            <person name="Polanco R."/>
            <person name="Tello M."/>
            <person name="Honda Y."/>
            <person name="Watanabe T."/>
            <person name="Watanabe T."/>
            <person name="Ryu J.S."/>
            <person name="Kubicek C.P."/>
            <person name="Schmoll M."/>
            <person name="Gaskell J."/>
            <person name="Hammel K.E."/>
            <person name="St John F.J."/>
            <person name="Vanden Wymelenberg A."/>
            <person name="Sabat G."/>
            <person name="Splinter BonDurant S."/>
            <person name="Syed K."/>
            <person name="Yadav J.S."/>
            <person name="Doddapaneni H."/>
            <person name="Subramanian V."/>
            <person name="Lavin J.L."/>
            <person name="Oguiza J.A."/>
            <person name="Perez G."/>
            <person name="Pisabarro A.G."/>
            <person name="Ramirez L."/>
            <person name="Santoyo F."/>
            <person name="Master E."/>
            <person name="Coutinho P.M."/>
            <person name="Henrissat B."/>
            <person name="Lombard V."/>
            <person name="Magnuson J.K."/>
            <person name="Kuees U."/>
            <person name="Hori C."/>
            <person name="Igarashi K."/>
            <person name="Samejima M."/>
            <person name="Held B.W."/>
            <person name="Barry K.W."/>
            <person name="LaButti K.M."/>
            <person name="Lapidus A."/>
            <person name="Lindquist E.A."/>
            <person name="Lucas S.M."/>
            <person name="Riley R."/>
            <person name="Salamov A.A."/>
            <person name="Hoffmeister D."/>
            <person name="Schwenk D."/>
            <person name="Hadar Y."/>
            <person name="Yarden O."/>
            <person name="de Vries R.P."/>
            <person name="Wiebenga A."/>
            <person name="Stenlid J."/>
            <person name="Eastwood D."/>
            <person name="Grigoriev I.V."/>
            <person name="Berka R.M."/>
            <person name="Blanchette R.A."/>
            <person name="Kersten P."/>
            <person name="Martinez A.T."/>
            <person name="Vicuna R."/>
            <person name="Cullen D."/>
        </authorList>
    </citation>
    <scope>NUCLEOTIDE SEQUENCE [LARGE SCALE GENOMIC DNA]</scope>
    <source>
        <strain evidence="2 3">B</strain>
    </source>
</reference>
<evidence type="ECO:0000313" key="2">
    <source>
        <dbReference type="EMBL" id="EMD32447.1"/>
    </source>
</evidence>
<dbReference type="Proteomes" id="UP000016930">
    <property type="component" value="Unassembled WGS sequence"/>
</dbReference>